<evidence type="ECO:0000313" key="1">
    <source>
        <dbReference type="EMBL" id="KKL68844.1"/>
    </source>
</evidence>
<protein>
    <submittedName>
        <fullName evidence="1">Uncharacterized protein</fullName>
    </submittedName>
</protein>
<proteinExistence type="predicted"/>
<name>A0A0F9E4B6_9ZZZZ</name>
<feature type="non-terminal residue" evidence="1">
    <location>
        <position position="1"/>
    </location>
</feature>
<sequence length="301" mass="32110">HVAAATGLSGINQTVSWRNFAGATGSGTAPSVVVAGTTVEHKVFDSVAIQEGATSVTVTEGAGQTVQYEDRTTGGAPISNVIGTGSVEDGGAVSTTMSWTLSAARQWAIAAIEILPIIEMELDVTAISVMTPNGSAKFAGKLAITAQGTFSVSGAPIRLGSIRMDATSGFECMPVFPQGDVYLPIAVPQVLFYFRTVHEFKMLWVLQELNRPKRVELGGFKRVILRIKGLPDKECTVEDANDGLVRYITSSLEFEVGYWAGKLVMELLTEYDSQLPPGSDTQPVSQQVVVESPEFLIYVAE</sequence>
<comment type="caution">
    <text evidence="1">The sequence shown here is derived from an EMBL/GenBank/DDBJ whole genome shotgun (WGS) entry which is preliminary data.</text>
</comment>
<organism evidence="1">
    <name type="scientific">marine sediment metagenome</name>
    <dbReference type="NCBI Taxonomy" id="412755"/>
    <lineage>
        <taxon>unclassified sequences</taxon>
        <taxon>metagenomes</taxon>
        <taxon>ecological metagenomes</taxon>
    </lineage>
</organism>
<dbReference type="AlphaFoldDB" id="A0A0F9E4B6"/>
<gene>
    <name evidence="1" type="ORF">LCGC14_2120890</name>
</gene>
<accession>A0A0F9E4B6</accession>
<dbReference type="EMBL" id="LAZR01026405">
    <property type="protein sequence ID" value="KKL68844.1"/>
    <property type="molecule type" value="Genomic_DNA"/>
</dbReference>
<reference evidence="1" key="1">
    <citation type="journal article" date="2015" name="Nature">
        <title>Complex archaea that bridge the gap between prokaryotes and eukaryotes.</title>
        <authorList>
            <person name="Spang A."/>
            <person name="Saw J.H."/>
            <person name="Jorgensen S.L."/>
            <person name="Zaremba-Niedzwiedzka K."/>
            <person name="Martijn J."/>
            <person name="Lind A.E."/>
            <person name="van Eijk R."/>
            <person name="Schleper C."/>
            <person name="Guy L."/>
            <person name="Ettema T.J."/>
        </authorList>
    </citation>
    <scope>NUCLEOTIDE SEQUENCE</scope>
</reference>